<dbReference type="InterPro" id="IPR050681">
    <property type="entry name" value="CDF/SLC30A"/>
</dbReference>
<feature type="transmembrane region" description="Helical" evidence="7">
    <location>
        <begin position="62"/>
        <end position="83"/>
    </location>
</feature>
<feature type="domain" description="Cation efflux protein transmembrane" evidence="8">
    <location>
        <begin position="36"/>
        <end position="227"/>
    </location>
</feature>
<evidence type="ECO:0000313" key="9">
    <source>
        <dbReference type="EMBL" id="TWI33297.1"/>
    </source>
</evidence>
<dbReference type="RefSeq" id="WP_145398244.1">
    <property type="nucleotide sequence ID" value="NZ_VLKU01000007.1"/>
</dbReference>
<keyword evidence="3" id="KW-0813">Transport</keyword>
<comment type="caution">
    <text evidence="9">The sequence shown here is derived from an EMBL/GenBank/DDBJ whole genome shotgun (WGS) entry which is preliminary data.</text>
</comment>
<keyword evidence="3" id="KW-0864">Zinc transport</keyword>
<proteinExistence type="predicted"/>
<dbReference type="AlphaFoldDB" id="A0A562NM58"/>
<keyword evidence="10" id="KW-1185">Reference proteome</keyword>
<dbReference type="Pfam" id="PF01545">
    <property type="entry name" value="Cation_efflux"/>
    <property type="match status" value="1"/>
</dbReference>
<dbReference type="Proteomes" id="UP000316225">
    <property type="component" value="Unassembled WGS sequence"/>
</dbReference>
<gene>
    <name evidence="9" type="ORF">IQ24_02438</name>
</gene>
<dbReference type="PANTHER" id="PTHR11562">
    <property type="entry name" value="CATION EFFLUX PROTEIN/ ZINC TRANSPORTER"/>
    <property type="match status" value="1"/>
</dbReference>
<sequence length="323" mass="35726">MHDHDHSQGHSHGHDHDEGHDHSHVPQVTTRNERKVLLAFAITFSFMLVEAIGGYLSGSLALLADAGHMLTDAGALALSYLAFRFGRRAADQRRSFGYLRLEVVAAFVNALTLFAIVLWIAYEAWHRLTQPPQILAGPMLVIAVTGLLVNLLVLWILNRGDTDHVNIQGATLHVLGDLLGSVGAIVAALIIWLTGWTLVDPILSLLVAILILRSAWFLAKRSLNILLEGAPEHVRPDQIGQHVREEFADEVRRVGHIHVWQITDRRVLATLHVGPSASARIEDLGLRISASLQQRFQIEHSTVALDWSDEMMVCSLSTREAAE</sequence>
<accession>A0A562NM58</accession>
<evidence type="ECO:0000256" key="6">
    <source>
        <dbReference type="SAM" id="MobiDB-lite"/>
    </source>
</evidence>
<feature type="transmembrane region" description="Helical" evidence="7">
    <location>
        <begin position="36"/>
        <end position="56"/>
    </location>
</feature>
<protein>
    <submittedName>
        <fullName evidence="9">Cobalt-zinc-cadmium efflux system protein</fullName>
    </submittedName>
</protein>
<dbReference type="GO" id="GO:0005385">
    <property type="term" value="F:zinc ion transmembrane transporter activity"/>
    <property type="evidence" value="ECO:0007669"/>
    <property type="project" value="TreeGrafter"/>
</dbReference>
<keyword evidence="3" id="KW-0862">Zinc</keyword>
<dbReference type="NCBIfam" id="TIGR01297">
    <property type="entry name" value="CDF"/>
    <property type="match status" value="1"/>
</dbReference>
<dbReference type="GO" id="GO:0005886">
    <property type="term" value="C:plasma membrane"/>
    <property type="evidence" value="ECO:0007669"/>
    <property type="project" value="TreeGrafter"/>
</dbReference>
<evidence type="ECO:0000256" key="1">
    <source>
        <dbReference type="ARBA" id="ARBA00004141"/>
    </source>
</evidence>
<evidence type="ECO:0000256" key="2">
    <source>
        <dbReference type="ARBA" id="ARBA00022692"/>
    </source>
</evidence>
<organism evidence="9 10">
    <name type="scientific">Paracoccus sulfuroxidans</name>
    <dbReference type="NCBI Taxonomy" id="384678"/>
    <lineage>
        <taxon>Bacteria</taxon>
        <taxon>Pseudomonadati</taxon>
        <taxon>Pseudomonadota</taxon>
        <taxon>Alphaproteobacteria</taxon>
        <taxon>Rhodobacterales</taxon>
        <taxon>Paracoccaceae</taxon>
        <taxon>Paracoccus</taxon>
    </lineage>
</organism>
<dbReference type="SUPFAM" id="SSF161111">
    <property type="entry name" value="Cation efflux protein transmembrane domain-like"/>
    <property type="match status" value="1"/>
</dbReference>
<feature type="transmembrane region" description="Helical" evidence="7">
    <location>
        <begin position="103"/>
        <end position="122"/>
    </location>
</feature>
<keyword evidence="4 7" id="KW-1133">Transmembrane helix</keyword>
<dbReference type="EMBL" id="VLKU01000007">
    <property type="protein sequence ID" value="TWI33297.1"/>
    <property type="molecule type" value="Genomic_DNA"/>
</dbReference>
<dbReference type="InterPro" id="IPR058533">
    <property type="entry name" value="Cation_efflux_TM"/>
</dbReference>
<evidence type="ECO:0000256" key="4">
    <source>
        <dbReference type="ARBA" id="ARBA00022989"/>
    </source>
</evidence>
<dbReference type="PANTHER" id="PTHR11562:SF17">
    <property type="entry name" value="RE54080P-RELATED"/>
    <property type="match status" value="1"/>
</dbReference>
<evidence type="ECO:0000256" key="5">
    <source>
        <dbReference type="ARBA" id="ARBA00023136"/>
    </source>
</evidence>
<feature type="region of interest" description="Disordered" evidence="6">
    <location>
        <begin position="1"/>
        <end position="27"/>
    </location>
</feature>
<keyword evidence="2 7" id="KW-0812">Transmembrane</keyword>
<feature type="transmembrane region" description="Helical" evidence="7">
    <location>
        <begin position="178"/>
        <end position="196"/>
    </location>
</feature>
<comment type="subcellular location">
    <subcellularLocation>
        <location evidence="1">Membrane</location>
        <topology evidence="1">Multi-pass membrane protein</topology>
    </subcellularLocation>
</comment>
<dbReference type="InterPro" id="IPR027469">
    <property type="entry name" value="Cation_efflux_TMD_sf"/>
</dbReference>
<dbReference type="InterPro" id="IPR002524">
    <property type="entry name" value="Cation_efflux"/>
</dbReference>
<keyword evidence="5 7" id="KW-0472">Membrane</keyword>
<reference evidence="9 10" key="1">
    <citation type="journal article" date="2015" name="Stand. Genomic Sci.">
        <title>Genomic Encyclopedia of Bacterial and Archaeal Type Strains, Phase III: the genomes of soil and plant-associated and newly described type strains.</title>
        <authorList>
            <person name="Whitman W.B."/>
            <person name="Woyke T."/>
            <person name="Klenk H.P."/>
            <person name="Zhou Y."/>
            <person name="Lilburn T.G."/>
            <person name="Beck B.J."/>
            <person name="De Vos P."/>
            <person name="Vandamme P."/>
            <person name="Eisen J.A."/>
            <person name="Garrity G."/>
            <person name="Hugenholtz P."/>
            <person name="Kyrpides N.C."/>
        </authorList>
    </citation>
    <scope>NUCLEOTIDE SEQUENCE [LARGE SCALE GENOMIC DNA]</scope>
    <source>
        <strain evidence="9 10">CGMCC 1.5364</strain>
    </source>
</reference>
<keyword evidence="3" id="KW-0406">Ion transport</keyword>
<name>A0A562NM58_9RHOB</name>
<dbReference type="Gene3D" id="1.20.1510.10">
    <property type="entry name" value="Cation efflux protein transmembrane domain"/>
    <property type="match status" value="1"/>
</dbReference>
<feature type="transmembrane region" description="Helical" evidence="7">
    <location>
        <begin position="134"/>
        <end position="157"/>
    </location>
</feature>
<evidence type="ECO:0000259" key="8">
    <source>
        <dbReference type="Pfam" id="PF01545"/>
    </source>
</evidence>
<evidence type="ECO:0000256" key="3">
    <source>
        <dbReference type="ARBA" id="ARBA00022906"/>
    </source>
</evidence>
<feature type="transmembrane region" description="Helical" evidence="7">
    <location>
        <begin position="202"/>
        <end position="219"/>
    </location>
</feature>
<evidence type="ECO:0000313" key="10">
    <source>
        <dbReference type="Proteomes" id="UP000316225"/>
    </source>
</evidence>
<evidence type="ECO:0000256" key="7">
    <source>
        <dbReference type="SAM" id="Phobius"/>
    </source>
</evidence>
<dbReference type="OrthoDB" id="9809646at2"/>
<feature type="compositionally biased region" description="Basic and acidic residues" evidence="6">
    <location>
        <begin position="1"/>
        <end position="24"/>
    </location>
</feature>